<dbReference type="NCBIfam" id="TIGR00172">
    <property type="entry name" value="maf"/>
    <property type="match status" value="1"/>
</dbReference>
<dbReference type="GO" id="GO:0036218">
    <property type="term" value="F:dTTP diphosphatase activity"/>
    <property type="evidence" value="ECO:0007669"/>
    <property type="project" value="RHEA"/>
</dbReference>
<dbReference type="STRING" id="927083.DB32_005026"/>
<protein>
    <recommendedName>
        <fullName evidence="4">dTTP/UTP pyrophosphatase</fullName>
        <shortName evidence="4">dTTPase/UTPase</shortName>
        <ecNumber evidence="4">3.6.1.9</ecNumber>
    </recommendedName>
    <alternativeName>
        <fullName evidence="4">Nucleoside triphosphate pyrophosphatase</fullName>
    </alternativeName>
    <alternativeName>
        <fullName evidence="4">Nucleotide pyrophosphatase</fullName>
        <shortName evidence="4">Nucleotide PPase</shortName>
    </alternativeName>
</protein>
<dbReference type="Proteomes" id="UP000034883">
    <property type="component" value="Chromosome"/>
</dbReference>
<comment type="catalytic activity">
    <reaction evidence="4">
        <text>dTTP + H2O = dTMP + diphosphate + H(+)</text>
        <dbReference type="Rhea" id="RHEA:28534"/>
        <dbReference type="ChEBI" id="CHEBI:15377"/>
        <dbReference type="ChEBI" id="CHEBI:15378"/>
        <dbReference type="ChEBI" id="CHEBI:33019"/>
        <dbReference type="ChEBI" id="CHEBI:37568"/>
        <dbReference type="ChEBI" id="CHEBI:63528"/>
        <dbReference type="EC" id="3.6.1.9"/>
    </reaction>
</comment>
<dbReference type="GO" id="GO:0036221">
    <property type="term" value="F:UTP diphosphatase activity"/>
    <property type="evidence" value="ECO:0007669"/>
    <property type="project" value="RHEA"/>
</dbReference>
<proteinExistence type="inferred from homology"/>
<dbReference type="HAMAP" id="MF_00528">
    <property type="entry name" value="Maf"/>
    <property type="match status" value="1"/>
</dbReference>
<evidence type="ECO:0000256" key="1">
    <source>
        <dbReference type="ARBA" id="ARBA00001968"/>
    </source>
</evidence>
<keyword evidence="4" id="KW-0963">Cytoplasm</keyword>
<evidence type="ECO:0000313" key="6">
    <source>
        <dbReference type="Proteomes" id="UP000034883"/>
    </source>
</evidence>
<comment type="subcellular location">
    <subcellularLocation>
        <location evidence="4">Cytoplasm</location>
    </subcellularLocation>
</comment>
<accession>A0A0F6W5K2</accession>
<gene>
    <name evidence="5" type="ORF">DB32_005026</name>
</gene>
<feature type="active site" description="Proton acceptor" evidence="4">
    <location>
        <position position="69"/>
    </location>
</feature>
<dbReference type="InterPro" id="IPR029001">
    <property type="entry name" value="ITPase-like_fam"/>
</dbReference>
<comment type="similarity">
    <text evidence="4">Belongs to the Maf family. YhdE subfamily.</text>
</comment>
<comment type="function">
    <text evidence="4">Nucleoside triphosphate pyrophosphatase that hydrolyzes dTTP and UTP. May have a dual role in cell division arrest and in preventing the incorporation of modified nucleotides into cellular nucleic acids.</text>
</comment>
<comment type="cofactor">
    <cofactor evidence="1 4">
        <name>a divalent metal cation</name>
        <dbReference type="ChEBI" id="CHEBI:60240"/>
    </cofactor>
</comment>
<keyword evidence="3 4" id="KW-0546">Nucleotide metabolism</keyword>
<evidence type="ECO:0000256" key="3">
    <source>
        <dbReference type="ARBA" id="ARBA00023080"/>
    </source>
</evidence>
<organism evidence="5 6">
    <name type="scientific">Sandaracinus amylolyticus</name>
    <dbReference type="NCBI Taxonomy" id="927083"/>
    <lineage>
        <taxon>Bacteria</taxon>
        <taxon>Pseudomonadati</taxon>
        <taxon>Myxococcota</taxon>
        <taxon>Polyangia</taxon>
        <taxon>Polyangiales</taxon>
        <taxon>Sandaracinaceae</taxon>
        <taxon>Sandaracinus</taxon>
    </lineage>
</organism>
<dbReference type="PIRSF" id="PIRSF006305">
    <property type="entry name" value="Maf"/>
    <property type="match status" value="1"/>
</dbReference>
<name>A0A0F6W5K2_9BACT</name>
<dbReference type="Gene3D" id="3.90.950.10">
    <property type="match status" value="1"/>
</dbReference>
<evidence type="ECO:0000256" key="4">
    <source>
        <dbReference type="HAMAP-Rule" id="MF_00528"/>
    </source>
</evidence>
<keyword evidence="6" id="KW-1185">Reference proteome</keyword>
<dbReference type="KEGG" id="samy:DB32_005026"/>
<comment type="caution">
    <text evidence="4">Lacks conserved residue(s) required for the propagation of feature annotation.</text>
</comment>
<dbReference type="PANTHER" id="PTHR43213:SF5">
    <property type="entry name" value="BIFUNCTIONAL DTTP_UTP PYROPHOSPHATASE_METHYLTRANSFERASE PROTEIN-RELATED"/>
    <property type="match status" value="1"/>
</dbReference>
<dbReference type="CDD" id="cd00555">
    <property type="entry name" value="Maf"/>
    <property type="match status" value="1"/>
</dbReference>
<reference evidence="5 6" key="1">
    <citation type="submission" date="2015-03" db="EMBL/GenBank/DDBJ databases">
        <title>Genome assembly of Sandaracinus amylolyticus DSM 53668.</title>
        <authorList>
            <person name="Sharma G."/>
            <person name="Subramanian S."/>
        </authorList>
    </citation>
    <scope>NUCLEOTIDE SEQUENCE [LARGE SCALE GENOMIC DNA]</scope>
    <source>
        <strain evidence="5 6">DSM 53668</strain>
    </source>
</reference>
<dbReference type="OrthoDB" id="9807767at2"/>
<sequence>MTLVLASASPRRREILTTLGVAFEVRPSNADETQHEGEPARAYVQRVAAAKALEIASACEAGRWVLGADTIVVVDGELLGKPESDAAARGMLRMLAGRWHEVITGVALARDGAIVETIAVTTRVAFRPLTVDMVERYVATGEGRDKAGAYGAQGIASGFVRGIEGSHSNVIGLPAAETIELLEKHGVIAPWPGTAR</sequence>
<evidence type="ECO:0000313" key="5">
    <source>
        <dbReference type="EMBL" id="AKF07877.1"/>
    </source>
</evidence>
<dbReference type="EC" id="3.6.1.9" evidence="4"/>
<feature type="site" description="Important for substrate specificity" evidence="4">
    <location>
        <position position="70"/>
    </location>
</feature>
<feature type="site" description="Important for substrate specificity" evidence="4">
    <location>
        <position position="11"/>
    </location>
</feature>
<dbReference type="GO" id="GO:0005737">
    <property type="term" value="C:cytoplasm"/>
    <property type="evidence" value="ECO:0007669"/>
    <property type="project" value="UniProtKB-SubCell"/>
</dbReference>
<dbReference type="SUPFAM" id="SSF52972">
    <property type="entry name" value="ITPase-like"/>
    <property type="match status" value="1"/>
</dbReference>
<dbReference type="AlphaFoldDB" id="A0A0F6W5K2"/>
<keyword evidence="2 4" id="KW-0378">Hydrolase</keyword>
<dbReference type="PANTHER" id="PTHR43213">
    <property type="entry name" value="BIFUNCTIONAL DTTP/UTP PYROPHOSPHATASE/METHYLTRANSFERASE PROTEIN-RELATED"/>
    <property type="match status" value="1"/>
</dbReference>
<evidence type="ECO:0000256" key="2">
    <source>
        <dbReference type="ARBA" id="ARBA00022801"/>
    </source>
</evidence>
<comment type="catalytic activity">
    <reaction evidence="4">
        <text>UTP + H2O = UMP + diphosphate + H(+)</text>
        <dbReference type="Rhea" id="RHEA:29395"/>
        <dbReference type="ChEBI" id="CHEBI:15377"/>
        <dbReference type="ChEBI" id="CHEBI:15378"/>
        <dbReference type="ChEBI" id="CHEBI:33019"/>
        <dbReference type="ChEBI" id="CHEBI:46398"/>
        <dbReference type="ChEBI" id="CHEBI:57865"/>
        <dbReference type="EC" id="3.6.1.9"/>
    </reaction>
</comment>
<dbReference type="Pfam" id="PF02545">
    <property type="entry name" value="Maf"/>
    <property type="match status" value="1"/>
</dbReference>
<dbReference type="EMBL" id="CP011125">
    <property type="protein sequence ID" value="AKF07877.1"/>
    <property type="molecule type" value="Genomic_DNA"/>
</dbReference>
<dbReference type="GO" id="GO:0009117">
    <property type="term" value="P:nucleotide metabolic process"/>
    <property type="evidence" value="ECO:0007669"/>
    <property type="project" value="UniProtKB-KW"/>
</dbReference>
<dbReference type="InterPro" id="IPR003697">
    <property type="entry name" value="Maf-like"/>
</dbReference>
<dbReference type="RefSeq" id="WP_053235086.1">
    <property type="nucleotide sequence ID" value="NZ_CP011125.1"/>
</dbReference>
<feature type="site" description="Important for substrate specificity" evidence="4">
    <location>
        <position position="153"/>
    </location>
</feature>